<name>A0ABU6UND5_9FABA</name>
<keyword evidence="2" id="KW-1185">Reference proteome</keyword>
<dbReference type="Proteomes" id="UP001341840">
    <property type="component" value="Unassembled WGS sequence"/>
</dbReference>
<sequence>MQNNKYKQQAKTEMPQGSSWQFPMVIAAVFVETMEEDRRQVRSRSEKINKLSPSGGETETWAETVRDRVAVAKQRLVRRRRGSRLMSRRRDVLDRLQVEKKRSSAFGSRSDGWMMSSEGATSLDLDDSGWLEEEVGMRFESDRFLVVMGGGDSAVAACSGDEG</sequence>
<reference evidence="1 2" key="1">
    <citation type="journal article" date="2023" name="Plants (Basel)">
        <title>Bridging the Gap: Combining Genomics and Transcriptomics Approaches to Understand Stylosanthes scabra, an Orphan Legume from the Brazilian Caatinga.</title>
        <authorList>
            <person name="Ferreira-Neto J.R.C."/>
            <person name="da Silva M.D."/>
            <person name="Binneck E."/>
            <person name="de Melo N.F."/>
            <person name="da Silva R.H."/>
            <person name="de Melo A.L.T.M."/>
            <person name="Pandolfi V."/>
            <person name="Bustamante F.O."/>
            <person name="Brasileiro-Vidal A.C."/>
            <person name="Benko-Iseppon A.M."/>
        </authorList>
    </citation>
    <scope>NUCLEOTIDE SEQUENCE [LARGE SCALE GENOMIC DNA]</scope>
    <source>
        <tissue evidence="1">Leaves</tissue>
    </source>
</reference>
<accession>A0ABU6UND5</accession>
<organism evidence="1 2">
    <name type="scientific">Stylosanthes scabra</name>
    <dbReference type="NCBI Taxonomy" id="79078"/>
    <lineage>
        <taxon>Eukaryota</taxon>
        <taxon>Viridiplantae</taxon>
        <taxon>Streptophyta</taxon>
        <taxon>Embryophyta</taxon>
        <taxon>Tracheophyta</taxon>
        <taxon>Spermatophyta</taxon>
        <taxon>Magnoliopsida</taxon>
        <taxon>eudicotyledons</taxon>
        <taxon>Gunneridae</taxon>
        <taxon>Pentapetalae</taxon>
        <taxon>rosids</taxon>
        <taxon>fabids</taxon>
        <taxon>Fabales</taxon>
        <taxon>Fabaceae</taxon>
        <taxon>Papilionoideae</taxon>
        <taxon>50 kb inversion clade</taxon>
        <taxon>dalbergioids sensu lato</taxon>
        <taxon>Dalbergieae</taxon>
        <taxon>Pterocarpus clade</taxon>
        <taxon>Stylosanthes</taxon>
    </lineage>
</organism>
<gene>
    <name evidence="1" type="ORF">PIB30_068122</name>
</gene>
<evidence type="ECO:0000313" key="2">
    <source>
        <dbReference type="Proteomes" id="UP001341840"/>
    </source>
</evidence>
<dbReference type="EMBL" id="JASCZI010121553">
    <property type="protein sequence ID" value="MED6162192.1"/>
    <property type="molecule type" value="Genomic_DNA"/>
</dbReference>
<proteinExistence type="predicted"/>
<comment type="caution">
    <text evidence="1">The sequence shown here is derived from an EMBL/GenBank/DDBJ whole genome shotgun (WGS) entry which is preliminary data.</text>
</comment>
<evidence type="ECO:0000313" key="1">
    <source>
        <dbReference type="EMBL" id="MED6162192.1"/>
    </source>
</evidence>
<protein>
    <submittedName>
        <fullName evidence="1">Uncharacterized protein</fullName>
    </submittedName>
</protein>